<feature type="compositionally biased region" description="Basic residues" evidence="1">
    <location>
        <begin position="96"/>
        <end position="121"/>
    </location>
</feature>
<dbReference type="EMBL" id="JBBJBU010000013">
    <property type="protein sequence ID" value="KAK7203231.1"/>
    <property type="molecule type" value="Genomic_DNA"/>
</dbReference>
<dbReference type="RefSeq" id="XP_064766264.1">
    <property type="nucleotide sequence ID" value="XM_064915476.1"/>
</dbReference>
<gene>
    <name evidence="2" type="ORF">BZA70DRAFT_85666</name>
</gene>
<feature type="region of interest" description="Disordered" evidence="1">
    <location>
        <begin position="87"/>
        <end position="173"/>
    </location>
</feature>
<sequence>MENYQLLKVIKKTNRLQAIALVTDWFDPVHRVNQRANGGDFNPTFTVEGAGPDIAKAVGIVGAAARELANVYGRTVYQHNILSSEKKKIRTDGQGTRKRKRRRSHEKKKAKFWKIKNKKKDRTPEEQAELHDKIVEKRKKLEEEKGQAQPVSDDSDDGFVSSSELESDDENTKTITIPVLRMTLAFSRIPQPDCTIQTHSSRI</sequence>
<evidence type="ECO:0000256" key="1">
    <source>
        <dbReference type="SAM" id="MobiDB-lite"/>
    </source>
</evidence>
<name>A0ABR1F049_9ASCO</name>
<dbReference type="Proteomes" id="UP001498771">
    <property type="component" value="Unassembled WGS sequence"/>
</dbReference>
<evidence type="ECO:0000313" key="3">
    <source>
        <dbReference type="Proteomes" id="UP001498771"/>
    </source>
</evidence>
<protein>
    <recommendedName>
        <fullName evidence="4">DNA/RNA-binding protein Alba-like domain-containing protein</fullName>
    </recommendedName>
</protein>
<organism evidence="2 3">
    <name type="scientific">Myxozyma melibiosi</name>
    <dbReference type="NCBI Taxonomy" id="54550"/>
    <lineage>
        <taxon>Eukaryota</taxon>
        <taxon>Fungi</taxon>
        <taxon>Dikarya</taxon>
        <taxon>Ascomycota</taxon>
        <taxon>Saccharomycotina</taxon>
        <taxon>Lipomycetes</taxon>
        <taxon>Lipomycetales</taxon>
        <taxon>Lipomycetaceae</taxon>
        <taxon>Myxozyma</taxon>
    </lineage>
</organism>
<evidence type="ECO:0008006" key="4">
    <source>
        <dbReference type="Google" id="ProtNLM"/>
    </source>
</evidence>
<reference evidence="2 3" key="1">
    <citation type="submission" date="2024-03" db="EMBL/GenBank/DDBJ databases">
        <title>Genome-scale model development and genomic sequencing of the oleaginous clade Lipomyces.</title>
        <authorList>
            <consortium name="Lawrence Berkeley National Laboratory"/>
            <person name="Czajka J.J."/>
            <person name="Han Y."/>
            <person name="Kim J."/>
            <person name="Mondo S.J."/>
            <person name="Hofstad B.A."/>
            <person name="Robles A."/>
            <person name="Haridas S."/>
            <person name="Riley R."/>
            <person name="LaButti K."/>
            <person name="Pangilinan J."/>
            <person name="Andreopoulos W."/>
            <person name="Lipzen A."/>
            <person name="Yan J."/>
            <person name="Wang M."/>
            <person name="Ng V."/>
            <person name="Grigoriev I.V."/>
            <person name="Spatafora J.W."/>
            <person name="Magnuson J.K."/>
            <person name="Baker S.E."/>
            <person name="Pomraning K.R."/>
        </authorList>
    </citation>
    <scope>NUCLEOTIDE SEQUENCE [LARGE SCALE GENOMIC DNA]</scope>
    <source>
        <strain evidence="2 3">Phaff 52-87</strain>
    </source>
</reference>
<proteinExistence type="predicted"/>
<keyword evidence="3" id="KW-1185">Reference proteome</keyword>
<comment type="caution">
    <text evidence="2">The sequence shown here is derived from an EMBL/GenBank/DDBJ whole genome shotgun (WGS) entry which is preliminary data.</text>
</comment>
<dbReference type="GeneID" id="90040988"/>
<evidence type="ECO:0000313" key="2">
    <source>
        <dbReference type="EMBL" id="KAK7203231.1"/>
    </source>
</evidence>
<accession>A0ABR1F049</accession>
<feature type="compositionally biased region" description="Basic and acidic residues" evidence="1">
    <location>
        <begin position="122"/>
        <end position="146"/>
    </location>
</feature>